<dbReference type="Proteomes" id="UP000238479">
    <property type="component" value="Chromosome 3"/>
</dbReference>
<dbReference type="EMBL" id="PDCK01000041">
    <property type="protein sequence ID" value="PRQ43734.1"/>
    <property type="molecule type" value="Genomic_DNA"/>
</dbReference>
<dbReference type="GO" id="GO:0005681">
    <property type="term" value="C:spliceosomal complex"/>
    <property type="evidence" value="ECO:0007669"/>
    <property type="project" value="TreeGrafter"/>
</dbReference>
<dbReference type="STRING" id="74649.A0A2P6RBD0"/>
<dbReference type="Pfam" id="PF10312">
    <property type="entry name" value="Cactin_mid"/>
    <property type="match status" value="1"/>
</dbReference>
<evidence type="ECO:0000256" key="1">
    <source>
        <dbReference type="SAM" id="MobiDB-lite"/>
    </source>
</evidence>
<dbReference type="PANTHER" id="PTHR21737">
    <property type="entry name" value="POLYGLUTAMINE BINDING PROTEIN 1/MARVEL MEMBRANE-ASSOCIATING DOMAIN CONTAINING 3"/>
    <property type="match status" value="1"/>
</dbReference>
<feature type="region of interest" description="Disordered" evidence="1">
    <location>
        <begin position="96"/>
        <end position="198"/>
    </location>
</feature>
<reference evidence="3 4" key="1">
    <citation type="journal article" date="2018" name="Nat. Genet.">
        <title>The Rosa genome provides new insights in the design of modern roses.</title>
        <authorList>
            <person name="Bendahmane M."/>
        </authorList>
    </citation>
    <scope>NUCLEOTIDE SEQUENCE [LARGE SCALE GENOMIC DNA]</scope>
    <source>
        <strain evidence="4">cv. Old Blush</strain>
    </source>
</reference>
<dbReference type="InterPro" id="IPR018816">
    <property type="entry name" value="Cactin_central"/>
</dbReference>
<feature type="domain" description="Splicing factor cactin central" evidence="2">
    <location>
        <begin position="30"/>
        <end position="86"/>
    </location>
</feature>
<keyword evidence="4" id="KW-1185">Reference proteome</keyword>
<dbReference type="Gramene" id="PRQ43734">
    <property type="protein sequence ID" value="PRQ43734"/>
    <property type="gene ID" value="RchiOBHm_Chr3g0471601"/>
</dbReference>
<proteinExistence type="predicted"/>
<comment type="caution">
    <text evidence="3">The sequence shown here is derived from an EMBL/GenBank/DDBJ whole genome shotgun (WGS) entry which is preliminary data.</text>
</comment>
<evidence type="ECO:0000313" key="3">
    <source>
        <dbReference type="EMBL" id="PRQ43734.1"/>
    </source>
</evidence>
<dbReference type="AlphaFoldDB" id="A0A2P6RBD0"/>
<dbReference type="GO" id="GO:0045292">
    <property type="term" value="P:mRNA cis splicing, via spliceosome"/>
    <property type="evidence" value="ECO:0007669"/>
    <property type="project" value="TreeGrafter"/>
</dbReference>
<dbReference type="OrthoDB" id="1735794at2759"/>
<sequence>MLWIKLGFVGRNLLPSYLLNKEAYILALKQTSKYLLEEKNYSQLEALHAEIESQMRSGTAKVVAYWEAVLRRLHVLKAKACLKEIHAKMLHKRLQHLEGREDGEEKLDMPDDLQPEEESEPDANGAETYTSEPVEEIHMAEEAGSFSQELLHGDENEDVNDPEENTAILEHKRTALLEQQQPRIQEAMASKPAPPPED</sequence>
<gene>
    <name evidence="3" type="ORF">RchiOBHm_Chr3g0471601</name>
</gene>
<protein>
    <submittedName>
        <fullName evidence="3">Putative cactin, central domain-containing protein</fullName>
    </submittedName>
</protein>
<dbReference type="GO" id="GO:0005737">
    <property type="term" value="C:cytoplasm"/>
    <property type="evidence" value="ECO:0007669"/>
    <property type="project" value="TreeGrafter"/>
</dbReference>
<feature type="compositionally biased region" description="Acidic residues" evidence="1">
    <location>
        <begin position="155"/>
        <end position="164"/>
    </location>
</feature>
<accession>A0A2P6RBD0</accession>
<name>A0A2P6RBD0_ROSCH</name>
<feature type="compositionally biased region" description="Acidic residues" evidence="1">
    <location>
        <begin position="101"/>
        <end position="121"/>
    </location>
</feature>
<organism evidence="3 4">
    <name type="scientific">Rosa chinensis</name>
    <name type="common">China rose</name>
    <dbReference type="NCBI Taxonomy" id="74649"/>
    <lineage>
        <taxon>Eukaryota</taxon>
        <taxon>Viridiplantae</taxon>
        <taxon>Streptophyta</taxon>
        <taxon>Embryophyta</taxon>
        <taxon>Tracheophyta</taxon>
        <taxon>Spermatophyta</taxon>
        <taxon>Magnoliopsida</taxon>
        <taxon>eudicotyledons</taxon>
        <taxon>Gunneridae</taxon>
        <taxon>Pentapetalae</taxon>
        <taxon>rosids</taxon>
        <taxon>fabids</taxon>
        <taxon>Rosales</taxon>
        <taxon>Rosaceae</taxon>
        <taxon>Rosoideae</taxon>
        <taxon>Rosoideae incertae sedis</taxon>
        <taxon>Rosa</taxon>
    </lineage>
</organism>
<evidence type="ECO:0000313" key="4">
    <source>
        <dbReference type="Proteomes" id="UP000238479"/>
    </source>
</evidence>
<evidence type="ECO:0000259" key="2">
    <source>
        <dbReference type="Pfam" id="PF10312"/>
    </source>
</evidence>
<dbReference type="PANTHER" id="PTHR21737:SF4">
    <property type="entry name" value="SPLICING FACTOR CACTIN"/>
    <property type="match status" value="1"/>
</dbReference>